<evidence type="ECO:0000313" key="10">
    <source>
        <dbReference type="Proteomes" id="UP000248857"/>
    </source>
</evidence>
<dbReference type="Proteomes" id="UP000248857">
    <property type="component" value="Unassembled WGS sequence"/>
</dbReference>
<organism evidence="9 10">
    <name type="scientific">Acaryochloris thomasi RCC1774</name>
    <dbReference type="NCBI Taxonomy" id="1764569"/>
    <lineage>
        <taxon>Bacteria</taxon>
        <taxon>Bacillati</taxon>
        <taxon>Cyanobacteriota</taxon>
        <taxon>Cyanophyceae</taxon>
        <taxon>Acaryochloridales</taxon>
        <taxon>Acaryochloridaceae</taxon>
        <taxon>Acaryochloris</taxon>
        <taxon>Acaryochloris thomasi</taxon>
    </lineage>
</organism>
<dbReference type="RefSeq" id="WP_110985994.1">
    <property type="nucleotide sequence ID" value="NZ_CAWNWM010000005.1"/>
</dbReference>
<dbReference type="InterPro" id="IPR003838">
    <property type="entry name" value="ABC3_permease_C"/>
</dbReference>
<evidence type="ECO:0000256" key="4">
    <source>
        <dbReference type="ARBA" id="ARBA00022692"/>
    </source>
</evidence>
<gene>
    <name evidence="9" type="ORF">C1752_02033</name>
</gene>
<feature type="transmembrane region" description="Helical" evidence="7">
    <location>
        <begin position="267"/>
        <end position="291"/>
    </location>
</feature>
<keyword evidence="5 7" id="KW-1133">Transmembrane helix</keyword>
<evidence type="ECO:0000256" key="1">
    <source>
        <dbReference type="ARBA" id="ARBA00004651"/>
    </source>
</evidence>
<keyword evidence="10" id="KW-1185">Reference proteome</keyword>
<proteinExistence type="predicted"/>
<feature type="transmembrane region" description="Helical" evidence="7">
    <location>
        <begin position="26"/>
        <end position="51"/>
    </location>
</feature>
<dbReference type="PIRSF" id="PIRSF031773">
    <property type="entry name" value="DevC"/>
    <property type="match status" value="1"/>
</dbReference>
<keyword evidence="6 7" id="KW-0472">Membrane</keyword>
<dbReference type="InterPro" id="IPR005891">
    <property type="entry name" value="DevC"/>
</dbReference>
<evidence type="ECO:0000313" key="9">
    <source>
        <dbReference type="EMBL" id="PZD73478.1"/>
    </source>
</evidence>
<dbReference type="InterPro" id="IPR051125">
    <property type="entry name" value="ABC-4/HrtB_transporter"/>
</dbReference>
<keyword evidence="4 7" id="KW-0812">Transmembrane</keyword>
<evidence type="ECO:0000256" key="2">
    <source>
        <dbReference type="ARBA" id="ARBA00022448"/>
    </source>
</evidence>
<name>A0A2W1JJ75_9CYAN</name>
<feature type="transmembrane region" description="Helical" evidence="7">
    <location>
        <begin position="357"/>
        <end position="378"/>
    </location>
</feature>
<dbReference type="OrthoDB" id="180999at2"/>
<dbReference type="PANTHER" id="PTHR43738:SF1">
    <property type="entry name" value="HEMIN TRANSPORT SYSTEM PERMEASE PROTEIN HRTB-RELATED"/>
    <property type="match status" value="1"/>
</dbReference>
<evidence type="ECO:0000259" key="8">
    <source>
        <dbReference type="Pfam" id="PF02687"/>
    </source>
</evidence>
<accession>A0A2W1JJ75</accession>
<evidence type="ECO:0000256" key="5">
    <source>
        <dbReference type="ARBA" id="ARBA00022989"/>
    </source>
</evidence>
<protein>
    <recommendedName>
        <fullName evidence="8">ABC3 transporter permease C-terminal domain-containing protein</fullName>
    </recommendedName>
</protein>
<reference evidence="9 10" key="1">
    <citation type="journal article" date="2018" name="Sci. Rep.">
        <title>A novel species of the marine cyanobacterium Acaryochloris with a unique pigment content and lifestyle.</title>
        <authorList>
            <person name="Partensky F."/>
            <person name="Six C."/>
            <person name="Ratin M."/>
            <person name="Garczarek L."/>
            <person name="Vaulot D."/>
            <person name="Probert I."/>
            <person name="Calteau A."/>
            <person name="Gourvil P."/>
            <person name="Marie D."/>
            <person name="Grebert T."/>
            <person name="Bouchier C."/>
            <person name="Le Panse S."/>
            <person name="Gachenot M."/>
            <person name="Rodriguez F."/>
            <person name="Garrido J.L."/>
        </authorList>
    </citation>
    <scope>NUCLEOTIDE SEQUENCE [LARGE SCALE GENOMIC DNA]</scope>
    <source>
        <strain evidence="9 10">RCC1774</strain>
    </source>
</reference>
<dbReference type="GO" id="GO:0005886">
    <property type="term" value="C:plasma membrane"/>
    <property type="evidence" value="ECO:0007669"/>
    <property type="project" value="UniProtKB-SubCell"/>
</dbReference>
<feature type="transmembrane region" description="Helical" evidence="7">
    <location>
        <begin position="314"/>
        <end position="337"/>
    </location>
</feature>
<evidence type="ECO:0000256" key="3">
    <source>
        <dbReference type="ARBA" id="ARBA00022475"/>
    </source>
</evidence>
<keyword evidence="3" id="KW-1003">Cell membrane</keyword>
<dbReference type="NCBIfam" id="TIGR01185">
    <property type="entry name" value="devC"/>
    <property type="match status" value="1"/>
</dbReference>
<comment type="caution">
    <text evidence="9">The sequence shown here is derived from an EMBL/GenBank/DDBJ whole genome shotgun (WGS) entry which is preliminary data.</text>
</comment>
<dbReference type="AlphaFoldDB" id="A0A2W1JJ75"/>
<dbReference type="Pfam" id="PF02687">
    <property type="entry name" value="FtsX"/>
    <property type="match status" value="1"/>
</dbReference>
<sequence>MIGFITKLKQRTPLGWLQLRHDKTRLAVAIAGITFADILIFMQLGFMGALFESNVKLHRQIDADIVLLSPQARNLSNLSTFPRRRLYQSMDVPGIQSADALYIGFTDWKHPTTQKKTSMLLVGMNPDRPAFMLPEVSQNRDRMKLPDTLLFDRGTRGDYTDLIAQLEQGQTATTEIDKRTVTIDGLFEVGASFTTDGVLMTSDQNFLRLFGRREASTVNLGLVKVEPGADLEQIVATLNAQLPEDVQALTQEGFVTFETDYIKKNSAISFVFSLGAVMGFIVGVVIVYQILSTDVNDHMAEYATFKAMGYRHRYLLGVIFEEAVILAALGFLPGVGVSLGLYKLTSAATALPLAMDLGRVLIVFTLTLVMCNVSGVVATRRLQSADPADIF</sequence>
<keyword evidence="2" id="KW-0813">Transport</keyword>
<evidence type="ECO:0000256" key="7">
    <source>
        <dbReference type="SAM" id="Phobius"/>
    </source>
</evidence>
<feature type="domain" description="ABC3 transporter permease C-terminal" evidence="8">
    <location>
        <begin position="276"/>
        <end position="383"/>
    </location>
</feature>
<comment type="subcellular location">
    <subcellularLocation>
        <location evidence="1">Cell membrane</location>
        <topology evidence="1">Multi-pass membrane protein</topology>
    </subcellularLocation>
</comment>
<dbReference type="PANTHER" id="PTHR43738">
    <property type="entry name" value="ABC TRANSPORTER, MEMBRANE PROTEIN"/>
    <property type="match status" value="1"/>
</dbReference>
<dbReference type="EMBL" id="PQWO01000005">
    <property type="protein sequence ID" value="PZD73478.1"/>
    <property type="molecule type" value="Genomic_DNA"/>
</dbReference>
<evidence type="ECO:0000256" key="6">
    <source>
        <dbReference type="ARBA" id="ARBA00023136"/>
    </source>
</evidence>